<dbReference type="SUPFAM" id="SSF54862">
    <property type="entry name" value="4Fe-4S ferredoxins"/>
    <property type="match status" value="1"/>
</dbReference>
<reference evidence="1" key="1">
    <citation type="submission" date="2016-08" db="EMBL/GenBank/DDBJ databases">
        <authorList>
            <person name="Seilhamer J.J."/>
        </authorList>
    </citation>
    <scope>NUCLEOTIDE SEQUENCE</scope>
    <source>
        <strain evidence="1">86</strain>
    </source>
</reference>
<organism evidence="1">
    <name type="scientific">uncultured Sporomusa sp</name>
    <dbReference type="NCBI Taxonomy" id="307249"/>
    <lineage>
        <taxon>Bacteria</taxon>
        <taxon>Bacillati</taxon>
        <taxon>Bacillota</taxon>
        <taxon>Negativicutes</taxon>
        <taxon>Selenomonadales</taxon>
        <taxon>Sporomusaceae</taxon>
        <taxon>Sporomusa</taxon>
        <taxon>environmental samples</taxon>
    </lineage>
</organism>
<dbReference type="PANTHER" id="PTHR42827:SF1">
    <property type="entry name" value="IRON-SULFUR CLUSTER-BINDING PROTEIN"/>
    <property type="match status" value="1"/>
</dbReference>
<dbReference type="EMBL" id="FMJE01000003">
    <property type="protein sequence ID" value="SCM81053.1"/>
    <property type="molecule type" value="Genomic_DNA"/>
</dbReference>
<accession>A0A212LU42</accession>
<proteinExistence type="predicted"/>
<dbReference type="AlphaFoldDB" id="A0A212LU42"/>
<dbReference type="PANTHER" id="PTHR42827">
    <property type="entry name" value="IRON-SULFUR CLUSTER-BINDING PROTEIN-RELATED"/>
    <property type="match status" value="1"/>
</dbReference>
<protein>
    <submittedName>
        <fullName evidence="1">Uncharacterized protein</fullName>
    </submittedName>
</protein>
<name>A0A212LU42_9FIRM</name>
<sequence length="246" mass="27063">MSMKNQIEQLIVEKVALLNRPDLFRRPIVSFSSATDSRYSELKEIIGPWHLNPTELLPDAQSVISYFVPFTSLVVAEPKTVDGGSEAWGEAYAIINPYFNDVNQAVIQYLSDLGYSASAVQATHTYDPKDMKSMWSHRSAAAIAGLGTFGANRMLITEKGSGGRFCSVLTSATLHEEQTPAETRCLYVKNGSCGLCFKICPVNALVPDSFDKFICQDECNKNQKQDRHGADTCGKCISICPVAYID</sequence>
<gene>
    <name evidence="1" type="ORF">KL86SPO_31232</name>
</gene>
<evidence type="ECO:0000313" key="1">
    <source>
        <dbReference type="EMBL" id="SCM81053.1"/>
    </source>
</evidence>